<dbReference type="RefSeq" id="WP_290364401.1">
    <property type="nucleotide sequence ID" value="NZ_JAUFQU010000001.1"/>
</dbReference>
<proteinExistence type="predicted"/>
<dbReference type="InterPro" id="IPR011990">
    <property type="entry name" value="TPR-like_helical_dom_sf"/>
</dbReference>
<dbReference type="Gene3D" id="2.30.30.40">
    <property type="entry name" value="SH3 Domains"/>
    <property type="match status" value="1"/>
</dbReference>
<feature type="repeat" description="TPR" evidence="1">
    <location>
        <begin position="58"/>
        <end position="91"/>
    </location>
</feature>
<feature type="transmembrane region" description="Helical" evidence="2">
    <location>
        <begin position="162"/>
        <end position="182"/>
    </location>
</feature>
<feature type="transmembrane region" description="Helical" evidence="2">
    <location>
        <begin position="133"/>
        <end position="155"/>
    </location>
</feature>
<name>A0ABT8CWE2_9FLAO</name>
<keyword evidence="2" id="KW-0472">Membrane</keyword>
<dbReference type="Gene3D" id="1.25.40.10">
    <property type="entry name" value="Tetratricopeptide repeat domain"/>
    <property type="match status" value="1"/>
</dbReference>
<dbReference type="Proteomes" id="UP001242368">
    <property type="component" value="Unassembled WGS sequence"/>
</dbReference>
<sequence length="253" mass="29330">MKKVLLYIMLLLCVNYTFAVNQQALKDFDSANKLYADQQFAAAAEKYEQLLTDDYISEAVYYNLGNCYYKLRNVGLSIYNYEKALQLNPNNEKVRTNLKFAEKMRLDTFEPKTKLSTQHIIHNAIGFFTYNQWAVSAVVGSFMILLSFVAFYFISNSTLKRIFFLGILFFVVVTVLSLIAAFTEKKYHENERYGIIVHETVAVKKEPRITSKNEKIVHEGTKVFVLETTAKWHKVTLPDLTEGYIEKQSMKEL</sequence>
<feature type="chain" id="PRO_5046509302" evidence="3">
    <location>
        <begin position="20"/>
        <end position="253"/>
    </location>
</feature>
<keyword evidence="3" id="KW-0732">Signal</keyword>
<organism evidence="4 5">
    <name type="scientific">Paenimyroides ceti</name>
    <dbReference type="NCBI Taxonomy" id="395087"/>
    <lineage>
        <taxon>Bacteria</taxon>
        <taxon>Pseudomonadati</taxon>
        <taxon>Bacteroidota</taxon>
        <taxon>Flavobacteriia</taxon>
        <taxon>Flavobacteriales</taxon>
        <taxon>Flavobacteriaceae</taxon>
        <taxon>Paenimyroides</taxon>
    </lineage>
</organism>
<comment type="caution">
    <text evidence="4">The sequence shown here is derived from an EMBL/GenBank/DDBJ whole genome shotgun (WGS) entry which is preliminary data.</text>
</comment>
<dbReference type="SUPFAM" id="SSF48452">
    <property type="entry name" value="TPR-like"/>
    <property type="match status" value="1"/>
</dbReference>
<dbReference type="SMART" id="SM00028">
    <property type="entry name" value="TPR"/>
    <property type="match status" value="1"/>
</dbReference>
<evidence type="ECO:0000256" key="3">
    <source>
        <dbReference type="SAM" id="SignalP"/>
    </source>
</evidence>
<keyword evidence="2" id="KW-0812">Transmembrane</keyword>
<dbReference type="PROSITE" id="PS50293">
    <property type="entry name" value="TPR_REGION"/>
    <property type="match status" value="1"/>
</dbReference>
<keyword evidence="1" id="KW-0802">TPR repeat</keyword>
<feature type="signal peptide" evidence="3">
    <location>
        <begin position="1"/>
        <end position="19"/>
    </location>
</feature>
<dbReference type="PROSITE" id="PS50005">
    <property type="entry name" value="TPR"/>
    <property type="match status" value="1"/>
</dbReference>
<keyword evidence="5" id="KW-1185">Reference proteome</keyword>
<accession>A0ABT8CWE2</accession>
<reference evidence="5" key="1">
    <citation type="journal article" date="2019" name="Int. J. Syst. Evol. Microbiol.">
        <title>The Global Catalogue of Microorganisms (GCM) 10K type strain sequencing project: providing services to taxonomists for standard genome sequencing and annotation.</title>
        <authorList>
            <consortium name="The Broad Institute Genomics Platform"/>
            <consortium name="The Broad Institute Genome Sequencing Center for Infectious Disease"/>
            <person name="Wu L."/>
            <person name="Ma J."/>
        </authorList>
    </citation>
    <scope>NUCLEOTIDE SEQUENCE [LARGE SCALE GENOMIC DNA]</scope>
    <source>
        <strain evidence="5">CECT 7184</strain>
    </source>
</reference>
<evidence type="ECO:0000256" key="2">
    <source>
        <dbReference type="SAM" id="Phobius"/>
    </source>
</evidence>
<evidence type="ECO:0000313" key="4">
    <source>
        <dbReference type="EMBL" id="MDN3708540.1"/>
    </source>
</evidence>
<dbReference type="EMBL" id="JAUFQU010000001">
    <property type="protein sequence ID" value="MDN3708540.1"/>
    <property type="molecule type" value="Genomic_DNA"/>
</dbReference>
<protein>
    <submittedName>
        <fullName evidence="4">Tetratricopeptide repeat protein</fullName>
    </submittedName>
</protein>
<evidence type="ECO:0000313" key="5">
    <source>
        <dbReference type="Proteomes" id="UP001242368"/>
    </source>
</evidence>
<keyword evidence="2" id="KW-1133">Transmembrane helix</keyword>
<evidence type="ECO:0000256" key="1">
    <source>
        <dbReference type="PROSITE-ProRule" id="PRU00339"/>
    </source>
</evidence>
<dbReference type="Pfam" id="PF00515">
    <property type="entry name" value="TPR_1"/>
    <property type="match status" value="1"/>
</dbReference>
<dbReference type="InterPro" id="IPR019734">
    <property type="entry name" value="TPR_rpt"/>
</dbReference>
<gene>
    <name evidence="4" type="ORF">QW060_15670</name>
</gene>